<proteinExistence type="predicted"/>
<gene>
    <name evidence="1" type="ORF">DFH07DRAFT_1063326</name>
</gene>
<accession>A0AAD7IJV2</accession>
<dbReference type="Proteomes" id="UP001215280">
    <property type="component" value="Unassembled WGS sequence"/>
</dbReference>
<dbReference type="EMBL" id="JARJLG010000106">
    <property type="protein sequence ID" value="KAJ7744766.1"/>
    <property type="molecule type" value="Genomic_DNA"/>
</dbReference>
<organism evidence="1 2">
    <name type="scientific">Mycena maculata</name>
    <dbReference type="NCBI Taxonomy" id="230809"/>
    <lineage>
        <taxon>Eukaryota</taxon>
        <taxon>Fungi</taxon>
        <taxon>Dikarya</taxon>
        <taxon>Basidiomycota</taxon>
        <taxon>Agaricomycotina</taxon>
        <taxon>Agaricomycetes</taxon>
        <taxon>Agaricomycetidae</taxon>
        <taxon>Agaricales</taxon>
        <taxon>Marasmiineae</taxon>
        <taxon>Mycenaceae</taxon>
        <taxon>Mycena</taxon>
    </lineage>
</organism>
<evidence type="ECO:0000313" key="1">
    <source>
        <dbReference type="EMBL" id="KAJ7744766.1"/>
    </source>
</evidence>
<dbReference type="AlphaFoldDB" id="A0AAD7IJV2"/>
<protein>
    <submittedName>
        <fullName evidence="1">Uncharacterized protein</fullName>
    </submittedName>
</protein>
<evidence type="ECO:0000313" key="2">
    <source>
        <dbReference type="Proteomes" id="UP001215280"/>
    </source>
</evidence>
<sequence length="53" mass="5530">MKLPTITGKEVTHTVQAARADTFETLDSTDSTQTPDAAVDEVDPEAPGVCVVA</sequence>
<name>A0AAD7IJV2_9AGAR</name>
<comment type="caution">
    <text evidence="1">The sequence shown here is derived from an EMBL/GenBank/DDBJ whole genome shotgun (WGS) entry which is preliminary data.</text>
</comment>
<keyword evidence="2" id="KW-1185">Reference proteome</keyword>
<reference evidence="1" key="1">
    <citation type="submission" date="2023-03" db="EMBL/GenBank/DDBJ databases">
        <title>Massive genome expansion in bonnet fungi (Mycena s.s.) driven by repeated elements and novel gene families across ecological guilds.</title>
        <authorList>
            <consortium name="Lawrence Berkeley National Laboratory"/>
            <person name="Harder C.B."/>
            <person name="Miyauchi S."/>
            <person name="Viragh M."/>
            <person name="Kuo A."/>
            <person name="Thoen E."/>
            <person name="Andreopoulos B."/>
            <person name="Lu D."/>
            <person name="Skrede I."/>
            <person name="Drula E."/>
            <person name="Henrissat B."/>
            <person name="Morin E."/>
            <person name="Kohler A."/>
            <person name="Barry K."/>
            <person name="LaButti K."/>
            <person name="Morin E."/>
            <person name="Salamov A."/>
            <person name="Lipzen A."/>
            <person name="Mereny Z."/>
            <person name="Hegedus B."/>
            <person name="Baldrian P."/>
            <person name="Stursova M."/>
            <person name="Weitz H."/>
            <person name="Taylor A."/>
            <person name="Grigoriev I.V."/>
            <person name="Nagy L.G."/>
            <person name="Martin F."/>
            <person name="Kauserud H."/>
        </authorList>
    </citation>
    <scope>NUCLEOTIDE SEQUENCE</scope>
    <source>
        <strain evidence="1">CBHHK188m</strain>
    </source>
</reference>